<dbReference type="InterPro" id="IPR002173">
    <property type="entry name" value="Carboh/pur_kinase_PfkB_CS"/>
</dbReference>
<keyword evidence="8 12" id="KW-0067">ATP-binding</keyword>
<feature type="binding site" evidence="12">
    <location>
        <begin position="12"/>
        <end position="14"/>
    </location>
    <ligand>
        <name>substrate</name>
    </ligand>
</feature>
<organism evidence="14 15">
    <name type="scientific">Lapidilactobacillus achengensis</name>
    <dbReference type="NCBI Taxonomy" id="2486000"/>
    <lineage>
        <taxon>Bacteria</taxon>
        <taxon>Bacillati</taxon>
        <taxon>Bacillota</taxon>
        <taxon>Bacilli</taxon>
        <taxon>Lactobacillales</taxon>
        <taxon>Lactobacillaceae</taxon>
        <taxon>Lapidilactobacillus</taxon>
    </lineage>
</organism>
<evidence type="ECO:0000256" key="11">
    <source>
        <dbReference type="ARBA" id="ARBA00023277"/>
    </source>
</evidence>
<sequence length="311" mass="32267">MTNNIVILGSINVDRILHIAQLPQPGETIKMTQLDLAAGGKGANQAVAAARSGAATTFIGAVGTDAEGRMMHEQLVANGINVDHVAQVADMVTGQAYILLQAGGQNSIIINAGANALVSPALVAQSEAVFEQADFVITQFETPVAAALAAFDSARDHGVTTILNPAPASDQPQDDLLRLTDVIAPNETESARLTGIKITDAASLTASAAYFHQRGVKAVIITLGEQGSFLSYAGQEQRVPAFRVDAVDTTAAGDTFIGAMVSQLRPDLSNLVAAMTYASKASALTVQKLGAFPSIPTEKAIQSFGQSAQQR</sequence>
<dbReference type="Proteomes" id="UP001596310">
    <property type="component" value="Unassembled WGS sequence"/>
</dbReference>
<keyword evidence="4 12" id="KW-0808">Transferase</keyword>
<feature type="domain" description="Carbohydrate kinase PfkB" evidence="13">
    <location>
        <begin position="4"/>
        <end position="297"/>
    </location>
</feature>
<dbReference type="EMBL" id="JBHSSM010000017">
    <property type="protein sequence ID" value="MFC6315441.1"/>
    <property type="molecule type" value="Genomic_DNA"/>
</dbReference>
<keyword evidence="11 12" id="KW-0119">Carbohydrate metabolism</keyword>
<evidence type="ECO:0000256" key="3">
    <source>
        <dbReference type="ARBA" id="ARBA00016943"/>
    </source>
</evidence>
<dbReference type="SUPFAM" id="SSF53613">
    <property type="entry name" value="Ribokinase-like"/>
    <property type="match status" value="1"/>
</dbReference>
<feature type="binding site" evidence="12">
    <location>
        <begin position="40"/>
        <end position="44"/>
    </location>
    <ligand>
        <name>substrate</name>
    </ligand>
</feature>
<feature type="binding site" evidence="12">
    <location>
        <position position="288"/>
    </location>
    <ligand>
        <name>K(+)</name>
        <dbReference type="ChEBI" id="CHEBI:29103"/>
    </ligand>
</feature>
<keyword evidence="9 12" id="KW-0460">Magnesium</keyword>
<dbReference type="RefSeq" id="WP_125597793.1">
    <property type="nucleotide sequence ID" value="NZ_JBHSSM010000017.1"/>
</dbReference>
<comment type="subcellular location">
    <subcellularLocation>
        <location evidence="12">Cytoplasm</location>
    </subcellularLocation>
</comment>
<evidence type="ECO:0000256" key="8">
    <source>
        <dbReference type="ARBA" id="ARBA00022840"/>
    </source>
</evidence>
<comment type="subunit">
    <text evidence="12">Homodimer.</text>
</comment>
<evidence type="ECO:0000256" key="5">
    <source>
        <dbReference type="ARBA" id="ARBA00022723"/>
    </source>
</evidence>
<comment type="caution">
    <text evidence="12">Lacks conserved residue(s) required for the propagation of feature annotation.</text>
</comment>
<evidence type="ECO:0000256" key="1">
    <source>
        <dbReference type="ARBA" id="ARBA00005380"/>
    </source>
</evidence>
<name>A0ABW1UQF1_9LACO</name>
<dbReference type="PANTHER" id="PTHR10584">
    <property type="entry name" value="SUGAR KINASE"/>
    <property type="match status" value="1"/>
</dbReference>
<dbReference type="Pfam" id="PF00294">
    <property type="entry name" value="PfkB"/>
    <property type="match status" value="1"/>
</dbReference>
<feature type="binding site" evidence="12">
    <location>
        <position position="290"/>
    </location>
    <ligand>
        <name>K(+)</name>
        <dbReference type="ChEBI" id="CHEBI:29103"/>
    </ligand>
</feature>
<feature type="binding site" evidence="12">
    <location>
        <position position="285"/>
    </location>
    <ligand>
        <name>K(+)</name>
        <dbReference type="ChEBI" id="CHEBI:29103"/>
    </ligand>
</feature>
<evidence type="ECO:0000313" key="15">
    <source>
        <dbReference type="Proteomes" id="UP001596310"/>
    </source>
</evidence>
<evidence type="ECO:0000313" key="14">
    <source>
        <dbReference type="EMBL" id="MFC6315441.1"/>
    </source>
</evidence>
<comment type="similarity">
    <text evidence="12">Belongs to the carbohydrate kinase PfkB family. Ribokinase subfamily.</text>
</comment>
<evidence type="ECO:0000256" key="7">
    <source>
        <dbReference type="ARBA" id="ARBA00022777"/>
    </source>
</evidence>
<dbReference type="PRINTS" id="PR00990">
    <property type="entry name" value="RIBOKINASE"/>
</dbReference>
<comment type="catalytic activity">
    <reaction evidence="12">
        <text>D-ribose + ATP = D-ribose 5-phosphate + ADP + H(+)</text>
        <dbReference type="Rhea" id="RHEA:13697"/>
        <dbReference type="ChEBI" id="CHEBI:15378"/>
        <dbReference type="ChEBI" id="CHEBI:30616"/>
        <dbReference type="ChEBI" id="CHEBI:47013"/>
        <dbReference type="ChEBI" id="CHEBI:78346"/>
        <dbReference type="ChEBI" id="CHEBI:456216"/>
        <dbReference type="EC" id="2.7.1.15"/>
    </reaction>
</comment>
<dbReference type="InterPro" id="IPR011877">
    <property type="entry name" value="Ribokinase"/>
</dbReference>
<evidence type="ECO:0000259" key="13">
    <source>
        <dbReference type="Pfam" id="PF00294"/>
    </source>
</evidence>
<dbReference type="PROSITE" id="PS00584">
    <property type="entry name" value="PFKB_KINASES_2"/>
    <property type="match status" value="1"/>
</dbReference>
<feature type="binding site" evidence="12">
    <location>
        <begin position="222"/>
        <end position="227"/>
    </location>
    <ligand>
        <name>ATP</name>
        <dbReference type="ChEBI" id="CHEBI:30616"/>
    </ligand>
</feature>
<feature type="binding site" evidence="12">
    <location>
        <position position="254"/>
    </location>
    <ligand>
        <name>substrate</name>
    </ligand>
</feature>
<dbReference type="HAMAP" id="MF_01987">
    <property type="entry name" value="Ribokinase"/>
    <property type="match status" value="1"/>
</dbReference>
<dbReference type="InterPro" id="IPR002139">
    <property type="entry name" value="Ribo/fructo_kinase"/>
</dbReference>
<feature type="binding site" evidence="12">
    <location>
        <begin position="253"/>
        <end position="254"/>
    </location>
    <ligand>
        <name>ATP</name>
        <dbReference type="ChEBI" id="CHEBI:30616"/>
    </ligand>
</feature>
<proteinExistence type="inferred from homology"/>
<evidence type="ECO:0000256" key="10">
    <source>
        <dbReference type="ARBA" id="ARBA00022958"/>
    </source>
</evidence>
<protein>
    <recommendedName>
        <fullName evidence="3 12">Ribokinase</fullName>
        <shortName evidence="12">RK</shortName>
        <ecNumber evidence="2 12">2.7.1.15</ecNumber>
    </recommendedName>
</protein>
<comment type="caution">
    <text evidence="14">The sequence shown here is derived from an EMBL/GenBank/DDBJ whole genome shotgun (WGS) entry which is preliminary data.</text>
</comment>
<keyword evidence="12" id="KW-0963">Cytoplasm</keyword>
<comment type="pathway">
    <text evidence="12">Carbohydrate metabolism; D-ribose degradation; D-ribose 5-phosphate from beta-D-ribopyranose: step 2/2.</text>
</comment>
<keyword evidence="10 12" id="KW-0630">Potassium</keyword>
<dbReference type="PANTHER" id="PTHR10584:SF166">
    <property type="entry name" value="RIBOKINASE"/>
    <property type="match status" value="1"/>
</dbReference>
<evidence type="ECO:0000256" key="2">
    <source>
        <dbReference type="ARBA" id="ARBA00012035"/>
    </source>
</evidence>
<comment type="similarity">
    <text evidence="1">Belongs to the carbohydrate kinase pfkB family.</text>
</comment>
<feature type="active site" description="Proton acceptor" evidence="12">
    <location>
        <position position="254"/>
    </location>
</feature>
<gene>
    <name evidence="12 14" type="primary">rbsK</name>
    <name evidence="14" type="ORF">ACFQHW_07690</name>
</gene>
<dbReference type="EC" id="2.7.1.15" evidence="2 12"/>
<keyword evidence="7 12" id="KW-0418">Kinase</keyword>
<evidence type="ECO:0000256" key="6">
    <source>
        <dbReference type="ARBA" id="ARBA00022741"/>
    </source>
</evidence>
<keyword evidence="5 12" id="KW-0479">Metal-binding</keyword>
<feature type="binding site" evidence="12">
    <location>
        <position position="186"/>
    </location>
    <ligand>
        <name>ATP</name>
        <dbReference type="ChEBI" id="CHEBI:30616"/>
    </ligand>
</feature>
<comment type="activity regulation">
    <text evidence="12">Activated by a monovalent cation that binds near, but not in, the active site. The most likely occupant of the site in vivo is potassium. Ion binding induces a conformational change that may alter substrate affinity.</text>
</comment>
<feature type="binding site" evidence="12">
    <location>
        <position position="294"/>
    </location>
    <ligand>
        <name>K(+)</name>
        <dbReference type="ChEBI" id="CHEBI:29103"/>
    </ligand>
</feature>
<dbReference type="CDD" id="cd01174">
    <property type="entry name" value="ribokinase"/>
    <property type="match status" value="1"/>
</dbReference>
<evidence type="ECO:0000256" key="12">
    <source>
        <dbReference type="HAMAP-Rule" id="MF_01987"/>
    </source>
</evidence>
<accession>A0ABW1UQF1</accession>
<comment type="cofactor">
    <cofactor evidence="12">
        <name>Mg(2+)</name>
        <dbReference type="ChEBI" id="CHEBI:18420"/>
    </cofactor>
    <text evidence="12">Requires a divalent cation, most likely magnesium in vivo, as an electrophilic catalyst to aid phosphoryl group transfer. It is the chelate of the metal and the nucleotide that is the actual substrate.</text>
</comment>
<keyword evidence="6 12" id="KW-0547">Nucleotide-binding</keyword>
<comment type="function">
    <text evidence="12">Catalyzes the phosphorylation of ribose at O-5 in a reaction requiring ATP and magnesium. The resulting D-ribose-5-phosphate can then be used either for sythesis of nucleotides, histidine, and tryptophan, or as a component of the pentose phosphate pathway.</text>
</comment>
<dbReference type="Gene3D" id="3.40.1190.20">
    <property type="match status" value="1"/>
</dbReference>
<evidence type="ECO:0000256" key="9">
    <source>
        <dbReference type="ARBA" id="ARBA00022842"/>
    </source>
</evidence>
<dbReference type="InterPro" id="IPR011611">
    <property type="entry name" value="PfkB_dom"/>
</dbReference>
<feature type="binding site" evidence="12">
    <location>
        <position position="141"/>
    </location>
    <ligand>
        <name>substrate</name>
    </ligand>
</feature>
<feature type="binding site" evidence="12">
    <location>
        <position position="250"/>
    </location>
    <ligand>
        <name>K(+)</name>
        <dbReference type="ChEBI" id="CHEBI:29103"/>
    </ligand>
</feature>
<dbReference type="GO" id="GO:0004747">
    <property type="term" value="F:ribokinase activity"/>
    <property type="evidence" value="ECO:0007669"/>
    <property type="project" value="UniProtKB-EC"/>
</dbReference>
<reference evidence="15" key="1">
    <citation type="journal article" date="2019" name="Int. J. Syst. Evol. Microbiol.">
        <title>The Global Catalogue of Microorganisms (GCM) 10K type strain sequencing project: providing services to taxonomists for standard genome sequencing and annotation.</title>
        <authorList>
            <consortium name="The Broad Institute Genomics Platform"/>
            <consortium name="The Broad Institute Genome Sequencing Center for Infectious Disease"/>
            <person name="Wu L."/>
            <person name="Ma J."/>
        </authorList>
    </citation>
    <scope>NUCLEOTIDE SEQUENCE [LARGE SCALE GENOMIC DNA]</scope>
    <source>
        <strain evidence="15">CCM 8897</strain>
    </source>
</reference>
<dbReference type="InterPro" id="IPR029056">
    <property type="entry name" value="Ribokinase-like"/>
</dbReference>
<evidence type="ECO:0000256" key="4">
    <source>
        <dbReference type="ARBA" id="ARBA00022679"/>
    </source>
</evidence>
<dbReference type="NCBIfam" id="TIGR02152">
    <property type="entry name" value="D_ribokin_bact"/>
    <property type="match status" value="1"/>
</dbReference>
<keyword evidence="15" id="KW-1185">Reference proteome</keyword>
<feature type="binding site" evidence="12">
    <location>
        <position position="248"/>
    </location>
    <ligand>
        <name>K(+)</name>
        <dbReference type="ChEBI" id="CHEBI:29103"/>
    </ligand>
</feature>